<name>A0A073KPJ5_9BACI</name>
<protein>
    <recommendedName>
        <fullName evidence="3">Glutathione synthetase</fullName>
    </recommendedName>
</protein>
<dbReference type="Gene3D" id="3.30.470.20">
    <property type="entry name" value="ATP-grasp fold, B domain"/>
    <property type="match status" value="1"/>
</dbReference>
<reference evidence="1 2" key="1">
    <citation type="submission" date="2014-06" db="EMBL/GenBank/DDBJ databases">
        <title>Draft genome sequence of Bacillus gaemokensis JCM 15801 (MCCC 1A00707).</title>
        <authorList>
            <person name="Lai Q."/>
            <person name="Liu Y."/>
            <person name="Shao Z."/>
        </authorList>
    </citation>
    <scope>NUCLEOTIDE SEQUENCE [LARGE SCALE GENOMIC DNA]</scope>
    <source>
        <strain evidence="1 2">JCM 15801</strain>
    </source>
</reference>
<keyword evidence="2" id="KW-1185">Reference proteome</keyword>
<dbReference type="Proteomes" id="UP000027778">
    <property type="component" value="Unassembled WGS sequence"/>
</dbReference>
<dbReference type="AlphaFoldDB" id="A0A073KPJ5"/>
<proteinExistence type="predicted"/>
<dbReference type="OrthoDB" id="7869153at2"/>
<gene>
    <name evidence="1" type="ORF">BAGA_28505</name>
</gene>
<evidence type="ECO:0000313" key="2">
    <source>
        <dbReference type="Proteomes" id="UP000027778"/>
    </source>
</evidence>
<dbReference type="STRING" id="574375.AZF08_19240"/>
<sequence length="463" mass="53890">MKDHMYTLQISIDYPKSLTLPYIFSSNPPLEFVSFGTRSITCKDIQIHYTYNHEIIIGEHIAKKLLLLPSTNIHAFIQNRTLIFGPLIGIFTTGFIKSASAPIGNRSISFSDLLTPPYDLRPFIFLFGAQHINWDKEIIEGYFFKEGNWIQYNVPFPNVIYDRLPSRKSELHKPIARVKKRLQTKYAIPWFNPGFFNKWEIHQHLINEETVSSLLPKTEAFQHFEQVERFLSSYKHVYIKPIHGSFGRNICQIFYSTTENRYYCRYREKEKNKLRKYHSLETLLNHVLQGHDLKQFIVQQGISSFRLDGQPVDFRVHTNKDRFGAWKVSAIVAKIAGTGSMTTHMNSGGDVKLLQEIFSDATERIRITNKLKNAALQLSPILDQRINGNIGEIGFDIGLDKTENIWLFEANSKPGRSVFQYKKLKEHSELTRQLFYEYAIYLTEHSFHHPKKELSNEKTSTTS</sequence>
<dbReference type="EMBL" id="JOTM01000008">
    <property type="protein sequence ID" value="KEK24308.1"/>
    <property type="molecule type" value="Genomic_DNA"/>
</dbReference>
<dbReference type="Pfam" id="PF14398">
    <property type="entry name" value="ATPgrasp_YheCD"/>
    <property type="match status" value="1"/>
</dbReference>
<evidence type="ECO:0000313" key="1">
    <source>
        <dbReference type="EMBL" id="KEK24308.1"/>
    </source>
</evidence>
<dbReference type="SUPFAM" id="SSF56059">
    <property type="entry name" value="Glutathione synthetase ATP-binding domain-like"/>
    <property type="match status" value="1"/>
</dbReference>
<accession>A0A073KPJ5</accession>
<dbReference type="InterPro" id="IPR026838">
    <property type="entry name" value="YheC/D"/>
</dbReference>
<organism evidence="1 2">
    <name type="scientific">Bacillus gaemokensis</name>
    <dbReference type="NCBI Taxonomy" id="574375"/>
    <lineage>
        <taxon>Bacteria</taxon>
        <taxon>Bacillati</taxon>
        <taxon>Bacillota</taxon>
        <taxon>Bacilli</taxon>
        <taxon>Bacillales</taxon>
        <taxon>Bacillaceae</taxon>
        <taxon>Bacillus</taxon>
        <taxon>Bacillus cereus group</taxon>
    </lineage>
</organism>
<dbReference type="eggNOG" id="COG0189">
    <property type="taxonomic scope" value="Bacteria"/>
</dbReference>
<evidence type="ECO:0008006" key="3">
    <source>
        <dbReference type="Google" id="ProtNLM"/>
    </source>
</evidence>
<dbReference type="RefSeq" id="WP_033674686.1">
    <property type="nucleotide sequence ID" value="NZ_JOTM01000008.1"/>
</dbReference>
<comment type="caution">
    <text evidence="1">The sequence shown here is derived from an EMBL/GenBank/DDBJ whole genome shotgun (WGS) entry which is preliminary data.</text>
</comment>